<proteinExistence type="predicted"/>
<evidence type="ECO:0000256" key="1">
    <source>
        <dbReference type="SAM" id="Phobius"/>
    </source>
</evidence>
<keyword evidence="1" id="KW-0812">Transmembrane</keyword>
<keyword evidence="1" id="KW-0472">Membrane</keyword>
<evidence type="ECO:0000313" key="2">
    <source>
        <dbReference type="EMBL" id="GAA0599320.1"/>
    </source>
</evidence>
<feature type="transmembrane region" description="Helical" evidence="1">
    <location>
        <begin position="7"/>
        <end position="24"/>
    </location>
</feature>
<dbReference type="InterPro" id="IPR025426">
    <property type="entry name" value="DUF4305"/>
</dbReference>
<feature type="transmembrane region" description="Helical" evidence="1">
    <location>
        <begin position="30"/>
        <end position="55"/>
    </location>
</feature>
<evidence type="ECO:0008006" key="4">
    <source>
        <dbReference type="Google" id="ProtNLM"/>
    </source>
</evidence>
<keyword evidence="3" id="KW-1185">Reference proteome</keyword>
<gene>
    <name evidence="2" type="ORF">GCM10009001_14520</name>
</gene>
<organism evidence="2 3">
    <name type="scientific">Virgibacillus siamensis</name>
    <dbReference type="NCBI Taxonomy" id="480071"/>
    <lineage>
        <taxon>Bacteria</taxon>
        <taxon>Bacillati</taxon>
        <taxon>Bacillota</taxon>
        <taxon>Bacilli</taxon>
        <taxon>Bacillales</taxon>
        <taxon>Bacillaceae</taxon>
        <taxon>Virgibacillus</taxon>
    </lineage>
</organism>
<evidence type="ECO:0000313" key="3">
    <source>
        <dbReference type="Proteomes" id="UP001500866"/>
    </source>
</evidence>
<dbReference type="Pfam" id="PF14146">
    <property type="entry name" value="DUF4305"/>
    <property type="match status" value="1"/>
</dbReference>
<sequence length="65" mass="7403">MKTTPKMMFFVYFVMGLLFTFVAIRSSSGTVWNVTTIILAVAATLNFGVSLRMLLIHFKLKKKNK</sequence>
<accession>A0ABN1FWK7</accession>
<name>A0ABN1FWK7_9BACI</name>
<protein>
    <recommendedName>
        <fullName evidence="4">DUF4305 domain-containing protein</fullName>
    </recommendedName>
</protein>
<dbReference type="EMBL" id="BAAADS010000009">
    <property type="protein sequence ID" value="GAA0599320.1"/>
    <property type="molecule type" value="Genomic_DNA"/>
</dbReference>
<reference evidence="2 3" key="1">
    <citation type="journal article" date="2019" name="Int. J. Syst. Evol. Microbiol.">
        <title>The Global Catalogue of Microorganisms (GCM) 10K type strain sequencing project: providing services to taxonomists for standard genome sequencing and annotation.</title>
        <authorList>
            <consortium name="The Broad Institute Genomics Platform"/>
            <consortium name="The Broad Institute Genome Sequencing Center for Infectious Disease"/>
            <person name="Wu L."/>
            <person name="Ma J."/>
        </authorList>
    </citation>
    <scope>NUCLEOTIDE SEQUENCE [LARGE SCALE GENOMIC DNA]</scope>
    <source>
        <strain evidence="2 3">JCM 15395</strain>
    </source>
</reference>
<dbReference type="Proteomes" id="UP001500866">
    <property type="component" value="Unassembled WGS sequence"/>
</dbReference>
<dbReference type="RefSeq" id="WP_343811618.1">
    <property type="nucleotide sequence ID" value="NZ_BAAADS010000009.1"/>
</dbReference>
<keyword evidence="1" id="KW-1133">Transmembrane helix</keyword>
<comment type="caution">
    <text evidence="2">The sequence shown here is derived from an EMBL/GenBank/DDBJ whole genome shotgun (WGS) entry which is preliminary data.</text>
</comment>